<proteinExistence type="predicted"/>
<reference evidence="1" key="1">
    <citation type="submission" date="2021-02" db="EMBL/GenBank/DDBJ databases">
        <authorList>
            <person name="Nowell W R."/>
        </authorList>
    </citation>
    <scope>NUCLEOTIDE SEQUENCE</scope>
</reference>
<feature type="non-terminal residue" evidence="1">
    <location>
        <position position="1"/>
    </location>
</feature>
<comment type="caution">
    <text evidence="1">The sequence shown here is derived from an EMBL/GenBank/DDBJ whole genome shotgun (WGS) entry which is preliminary data.</text>
</comment>
<gene>
    <name evidence="1" type="ORF">QYT958_LOCUS40699</name>
</gene>
<accession>A0A822BNM0</accession>
<dbReference type="Proteomes" id="UP000663848">
    <property type="component" value="Unassembled WGS sequence"/>
</dbReference>
<sequence>MDSNAMLNLNRMTYLMSVSEITPQLFVSGQMAATVEQIQKLGIT</sequence>
<organism evidence="1 2">
    <name type="scientific">Rotaria socialis</name>
    <dbReference type="NCBI Taxonomy" id="392032"/>
    <lineage>
        <taxon>Eukaryota</taxon>
        <taxon>Metazoa</taxon>
        <taxon>Spiralia</taxon>
        <taxon>Gnathifera</taxon>
        <taxon>Rotifera</taxon>
        <taxon>Eurotatoria</taxon>
        <taxon>Bdelloidea</taxon>
        <taxon>Philodinida</taxon>
        <taxon>Philodinidae</taxon>
        <taxon>Rotaria</taxon>
    </lineage>
</organism>
<evidence type="ECO:0000313" key="2">
    <source>
        <dbReference type="Proteomes" id="UP000663848"/>
    </source>
</evidence>
<evidence type="ECO:0000313" key="1">
    <source>
        <dbReference type="EMBL" id="CAF5031577.1"/>
    </source>
</evidence>
<dbReference type="AlphaFoldDB" id="A0A822BNM0"/>
<protein>
    <submittedName>
        <fullName evidence="1">Uncharacterized protein</fullName>
    </submittedName>
</protein>
<dbReference type="EMBL" id="CAJOBR010043154">
    <property type="protein sequence ID" value="CAF5031577.1"/>
    <property type="molecule type" value="Genomic_DNA"/>
</dbReference>
<name>A0A822BNM0_9BILA</name>